<keyword evidence="6 10" id="KW-0735">Signal-anchor</keyword>
<dbReference type="InterPro" id="IPR002659">
    <property type="entry name" value="Glyco_trans_31"/>
</dbReference>
<dbReference type="PANTHER" id="PTHR11214:SF364">
    <property type="entry name" value="HEXOSYLTRANSFERASE"/>
    <property type="match status" value="1"/>
</dbReference>
<protein>
    <recommendedName>
        <fullName evidence="10">Hexosyltransferase</fullName>
        <ecNumber evidence="10">2.4.1.-</ecNumber>
    </recommendedName>
</protein>
<proteinExistence type="inferred from homology"/>
<keyword evidence="12" id="KW-1185">Reference proteome</keyword>
<reference evidence="11" key="1">
    <citation type="submission" date="2022-11" db="EMBL/GenBank/DDBJ databases">
        <authorList>
            <person name="Kikuchi T."/>
        </authorList>
    </citation>
    <scope>NUCLEOTIDE SEQUENCE</scope>
    <source>
        <strain evidence="11">PS1010</strain>
    </source>
</reference>
<dbReference type="EMBL" id="CANHGI010000006">
    <property type="protein sequence ID" value="CAI5454437.1"/>
    <property type="molecule type" value="Genomic_DNA"/>
</dbReference>
<dbReference type="EC" id="2.4.1.-" evidence="10"/>
<organism evidence="11 12">
    <name type="scientific">Caenorhabditis angaria</name>
    <dbReference type="NCBI Taxonomy" id="860376"/>
    <lineage>
        <taxon>Eukaryota</taxon>
        <taxon>Metazoa</taxon>
        <taxon>Ecdysozoa</taxon>
        <taxon>Nematoda</taxon>
        <taxon>Chromadorea</taxon>
        <taxon>Rhabditida</taxon>
        <taxon>Rhabditina</taxon>
        <taxon>Rhabditomorpha</taxon>
        <taxon>Rhabditoidea</taxon>
        <taxon>Rhabditidae</taxon>
        <taxon>Peloderinae</taxon>
        <taxon>Caenorhabditis</taxon>
    </lineage>
</organism>
<dbReference type="Proteomes" id="UP001152747">
    <property type="component" value="Unassembled WGS sequence"/>
</dbReference>
<dbReference type="Pfam" id="PF01762">
    <property type="entry name" value="Galactosyl_T"/>
    <property type="match status" value="1"/>
</dbReference>
<dbReference type="PANTHER" id="PTHR11214">
    <property type="entry name" value="BETA-1,3-N-ACETYLGLUCOSAMINYLTRANSFERASE"/>
    <property type="match status" value="1"/>
</dbReference>
<dbReference type="GO" id="GO:0016758">
    <property type="term" value="F:hexosyltransferase activity"/>
    <property type="evidence" value="ECO:0007669"/>
    <property type="project" value="InterPro"/>
</dbReference>
<evidence type="ECO:0000256" key="9">
    <source>
        <dbReference type="ARBA" id="ARBA00023136"/>
    </source>
</evidence>
<evidence type="ECO:0000313" key="11">
    <source>
        <dbReference type="EMBL" id="CAI5454437.1"/>
    </source>
</evidence>
<evidence type="ECO:0000256" key="1">
    <source>
        <dbReference type="ARBA" id="ARBA00004323"/>
    </source>
</evidence>
<keyword evidence="4" id="KW-0808">Transferase</keyword>
<evidence type="ECO:0000256" key="10">
    <source>
        <dbReference type="RuleBase" id="RU363063"/>
    </source>
</evidence>
<evidence type="ECO:0000256" key="7">
    <source>
        <dbReference type="ARBA" id="ARBA00022989"/>
    </source>
</evidence>
<evidence type="ECO:0000256" key="2">
    <source>
        <dbReference type="ARBA" id="ARBA00008661"/>
    </source>
</evidence>
<evidence type="ECO:0000256" key="3">
    <source>
        <dbReference type="ARBA" id="ARBA00022676"/>
    </source>
</evidence>
<evidence type="ECO:0000256" key="8">
    <source>
        <dbReference type="ARBA" id="ARBA00023034"/>
    </source>
</evidence>
<dbReference type="AlphaFoldDB" id="A0A9P1NAN3"/>
<evidence type="ECO:0000256" key="4">
    <source>
        <dbReference type="ARBA" id="ARBA00022679"/>
    </source>
</evidence>
<dbReference type="OrthoDB" id="6381420at2759"/>
<feature type="transmembrane region" description="Helical" evidence="10">
    <location>
        <begin position="7"/>
        <end position="25"/>
    </location>
</feature>
<dbReference type="GO" id="GO:0006493">
    <property type="term" value="P:protein O-linked glycosylation"/>
    <property type="evidence" value="ECO:0007669"/>
    <property type="project" value="TreeGrafter"/>
</dbReference>
<dbReference type="Gene3D" id="3.90.550.50">
    <property type="match status" value="1"/>
</dbReference>
<name>A0A9P1NAN3_9PELO</name>
<keyword evidence="5 10" id="KW-0812">Transmembrane</keyword>
<keyword evidence="7 10" id="KW-1133">Transmembrane helix</keyword>
<comment type="caution">
    <text evidence="11">The sequence shown here is derived from an EMBL/GenBank/DDBJ whole genome shotgun (WGS) entry which is preliminary data.</text>
</comment>
<evidence type="ECO:0000256" key="5">
    <source>
        <dbReference type="ARBA" id="ARBA00022692"/>
    </source>
</evidence>
<keyword evidence="3 10" id="KW-0328">Glycosyltransferase</keyword>
<gene>
    <name evidence="11" type="ORF">CAMP_LOCUS17074</name>
</gene>
<sequence>MKTVYRIFLVVVIVVFCLVFTISTLPEFSIKFGATGAFEAAACLNLPPNQHVHPVFLAQGPKLEKYPQPIYLPNKTNQSISINCKYLRQKTVIVIHSDINDTNWRDYQRSLVSKDWLNYNNAILYFVVGSRTNITISSENQKYGDILQSDIDETYHNISYKAIFWIKEFSKCEETPNLIIKLDDDVHVDLIGLTFLIQRYSKQDDFIACRVFPHGTVVRNPLSKWYLSKKEYKYNDLGTYCQGMAYLFSGNLLKTFSSNIAKRQILWMDDWYVTRSLVGDQKISYYSLDQHMLSTNSENELKQRLLNLKHKKFRTIFAHFRPSQSYPMDKRKQIWSEIISNNNQCR</sequence>
<evidence type="ECO:0000313" key="12">
    <source>
        <dbReference type="Proteomes" id="UP001152747"/>
    </source>
</evidence>
<keyword evidence="8 10" id="KW-0333">Golgi apparatus</keyword>
<accession>A0A9P1NAN3</accession>
<dbReference type="GO" id="GO:0000139">
    <property type="term" value="C:Golgi membrane"/>
    <property type="evidence" value="ECO:0007669"/>
    <property type="project" value="UniProtKB-SubCell"/>
</dbReference>
<evidence type="ECO:0000256" key="6">
    <source>
        <dbReference type="ARBA" id="ARBA00022968"/>
    </source>
</evidence>
<comment type="subcellular location">
    <subcellularLocation>
        <location evidence="1 10">Golgi apparatus membrane</location>
        <topology evidence="1 10">Single-pass type II membrane protein</topology>
    </subcellularLocation>
</comment>
<keyword evidence="9 10" id="KW-0472">Membrane</keyword>
<comment type="similarity">
    <text evidence="2 10">Belongs to the glycosyltransferase 31 family.</text>
</comment>